<keyword evidence="2" id="KW-1185">Reference proteome</keyword>
<organism evidence="1 2">
    <name type="scientific">Coemansia nantahalensis</name>
    <dbReference type="NCBI Taxonomy" id="2789366"/>
    <lineage>
        <taxon>Eukaryota</taxon>
        <taxon>Fungi</taxon>
        <taxon>Fungi incertae sedis</taxon>
        <taxon>Zoopagomycota</taxon>
        <taxon>Kickxellomycotina</taxon>
        <taxon>Kickxellomycetes</taxon>
        <taxon>Kickxellales</taxon>
        <taxon>Kickxellaceae</taxon>
        <taxon>Coemansia</taxon>
    </lineage>
</organism>
<accession>A0ACC1K5L4</accession>
<name>A0ACC1K5L4_9FUNG</name>
<dbReference type="Proteomes" id="UP001140234">
    <property type="component" value="Unassembled WGS sequence"/>
</dbReference>
<gene>
    <name evidence="1" type="ORF">IWQ57_001164</name>
</gene>
<evidence type="ECO:0000313" key="1">
    <source>
        <dbReference type="EMBL" id="KAJ2773730.1"/>
    </source>
</evidence>
<dbReference type="EMBL" id="JANBUJ010000185">
    <property type="protein sequence ID" value="KAJ2773730.1"/>
    <property type="molecule type" value="Genomic_DNA"/>
</dbReference>
<evidence type="ECO:0000313" key="2">
    <source>
        <dbReference type="Proteomes" id="UP001140234"/>
    </source>
</evidence>
<protein>
    <submittedName>
        <fullName evidence="1">Uncharacterized protein</fullName>
    </submittedName>
</protein>
<proteinExistence type="predicted"/>
<comment type="caution">
    <text evidence="1">The sequence shown here is derived from an EMBL/GenBank/DDBJ whole genome shotgun (WGS) entry which is preliminary data.</text>
</comment>
<sequence length="202" mass="22510">MAMPQTEDPMAHEIIVMPPRYHLSVHYPRGSLYADVWLGINMGNEDLLIYLSPLRQQMLNTSPAEEMASEEKTDSGSAAAAAGVDPRRDSVCDANGEFELATRHSDHGLFNCPAGKNPLEWLVSKETRLEATTICPAHHKKFTQALAKVQDRCRTPLPDLAPLLRLLDDMQTRYESNPGHIDSITCGICKSSPYTRLFFSLL</sequence>
<reference evidence="1" key="1">
    <citation type="submission" date="2022-07" db="EMBL/GenBank/DDBJ databases">
        <title>Phylogenomic reconstructions and comparative analyses of Kickxellomycotina fungi.</title>
        <authorList>
            <person name="Reynolds N.K."/>
            <person name="Stajich J.E."/>
            <person name="Barry K."/>
            <person name="Grigoriev I.V."/>
            <person name="Crous P."/>
            <person name="Smith M.E."/>
        </authorList>
    </citation>
    <scope>NUCLEOTIDE SEQUENCE</scope>
    <source>
        <strain evidence="1">CBS 109366</strain>
    </source>
</reference>